<organism evidence="2 3">
    <name type="scientific">Rickenella mellea</name>
    <dbReference type="NCBI Taxonomy" id="50990"/>
    <lineage>
        <taxon>Eukaryota</taxon>
        <taxon>Fungi</taxon>
        <taxon>Dikarya</taxon>
        <taxon>Basidiomycota</taxon>
        <taxon>Agaricomycotina</taxon>
        <taxon>Agaricomycetes</taxon>
        <taxon>Hymenochaetales</taxon>
        <taxon>Rickenellaceae</taxon>
        <taxon>Rickenella</taxon>
    </lineage>
</organism>
<protein>
    <submittedName>
        <fullName evidence="2">Uncharacterized protein</fullName>
    </submittedName>
</protein>
<reference evidence="2 3" key="1">
    <citation type="submission" date="2018-06" db="EMBL/GenBank/DDBJ databases">
        <title>A transcriptomic atlas of mushroom development highlights an independent origin of complex multicellularity.</title>
        <authorList>
            <consortium name="DOE Joint Genome Institute"/>
            <person name="Krizsan K."/>
            <person name="Almasi E."/>
            <person name="Merenyi Z."/>
            <person name="Sahu N."/>
            <person name="Viragh M."/>
            <person name="Koszo T."/>
            <person name="Mondo S."/>
            <person name="Kiss B."/>
            <person name="Balint B."/>
            <person name="Kues U."/>
            <person name="Barry K."/>
            <person name="Hegedus J.C."/>
            <person name="Henrissat B."/>
            <person name="Johnson J."/>
            <person name="Lipzen A."/>
            <person name="Ohm R."/>
            <person name="Nagy I."/>
            <person name="Pangilinan J."/>
            <person name="Yan J."/>
            <person name="Xiong Y."/>
            <person name="Grigoriev I.V."/>
            <person name="Hibbett D.S."/>
            <person name="Nagy L.G."/>
        </authorList>
    </citation>
    <scope>NUCLEOTIDE SEQUENCE [LARGE SCALE GENOMIC DNA]</scope>
    <source>
        <strain evidence="2 3">SZMC22713</strain>
    </source>
</reference>
<keyword evidence="1" id="KW-1133">Transmembrane helix</keyword>
<dbReference type="Proteomes" id="UP000294933">
    <property type="component" value="Unassembled WGS sequence"/>
</dbReference>
<keyword evidence="1" id="KW-0472">Membrane</keyword>
<keyword evidence="1" id="KW-0812">Transmembrane</keyword>
<accession>A0A4Y7PQT8</accession>
<feature type="transmembrane region" description="Helical" evidence="1">
    <location>
        <begin position="58"/>
        <end position="80"/>
    </location>
</feature>
<dbReference type="AlphaFoldDB" id="A0A4Y7PQT8"/>
<dbReference type="VEuPathDB" id="FungiDB:BD410DRAFT_794533"/>
<evidence type="ECO:0000256" key="1">
    <source>
        <dbReference type="SAM" id="Phobius"/>
    </source>
</evidence>
<evidence type="ECO:0000313" key="3">
    <source>
        <dbReference type="Proteomes" id="UP000294933"/>
    </source>
</evidence>
<sequence>MPYYDMETIPTNRRRKITPLHAPKYAIIIALSNRANAPSSSGSHFFQPSFNLITTNNFTFVCFLPFFRFALAFAFTPYIIDQRFPTQPTLHLLFTIIHTTKP</sequence>
<proteinExistence type="predicted"/>
<keyword evidence="3" id="KW-1185">Reference proteome</keyword>
<dbReference type="EMBL" id="ML170225">
    <property type="protein sequence ID" value="TDL17232.1"/>
    <property type="molecule type" value="Genomic_DNA"/>
</dbReference>
<name>A0A4Y7PQT8_9AGAM</name>
<gene>
    <name evidence="2" type="ORF">BD410DRAFT_794533</name>
</gene>
<evidence type="ECO:0000313" key="2">
    <source>
        <dbReference type="EMBL" id="TDL17232.1"/>
    </source>
</evidence>